<feature type="domain" description="Pyrroline-5-carboxylate reductase dimerisation" evidence="4">
    <location>
        <begin position="198"/>
        <end position="287"/>
    </location>
</feature>
<dbReference type="Pfam" id="PF03807">
    <property type="entry name" value="F420_oxidored"/>
    <property type="match status" value="1"/>
</dbReference>
<evidence type="ECO:0000256" key="1">
    <source>
        <dbReference type="ARBA" id="ARBA00005525"/>
    </source>
</evidence>
<dbReference type="OMA" id="IPNMGAQ"/>
<dbReference type="SUPFAM" id="SSF48179">
    <property type="entry name" value="6-phosphogluconate dehydrogenase C-terminal domain-like"/>
    <property type="match status" value="1"/>
</dbReference>
<name>A0A2V5HJV5_ASPV1</name>
<evidence type="ECO:0000259" key="4">
    <source>
        <dbReference type="Pfam" id="PF14748"/>
    </source>
</evidence>
<dbReference type="InterPro" id="IPR028939">
    <property type="entry name" value="P5C_Rdtase_cat_N"/>
</dbReference>
<dbReference type="SUPFAM" id="SSF51735">
    <property type="entry name" value="NAD(P)-binding Rossmann-fold domains"/>
    <property type="match status" value="1"/>
</dbReference>
<dbReference type="GO" id="GO:0055129">
    <property type="term" value="P:L-proline biosynthetic process"/>
    <property type="evidence" value="ECO:0007669"/>
    <property type="project" value="TreeGrafter"/>
</dbReference>
<keyword evidence="2" id="KW-0521">NADP</keyword>
<dbReference type="PANTHER" id="PTHR11645">
    <property type="entry name" value="PYRROLINE-5-CARBOXYLATE REDUCTASE"/>
    <property type="match status" value="1"/>
</dbReference>
<evidence type="ECO:0000313" key="6">
    <source>
        <dbReference type="Proteomes" id="UP000249829"/>
    </source>
</evidence>
<dbReference type="PIRSF" id="PIRSF000193">
    <property type="entry name" value="Pyrrol-5-carb_rd"/>
    <property type="match status" value="1"/>
</dbReference>
<evidence type="ECO:0000313" key="5">
    <source>
        <dbReference type="EMBL" id="PYI23991.1"/>
    </source>
</evidence>
<accession>A0A2V5HJV5</accession>
<gene>
    <name evidence="5" type="ORF">BO99DRAFT_123947</name>
</gene>
<reference evidence="5 6" key="1">
    <citation type="submission" date="2018-02" db="EMBL/GenBank/DDBJ databases">
        <title>The genomes of Aspergillus section Nigri reveals drivers in fungal speciation.</title>
        <authorList>
            <consortium name="DOE Joint Genome Institute"/>
            <person name="Vesth T.C."/>
            <person name="Nybo J."/>
            <person name="Theobald S."/>
            <person name="Brandl J."/>
            <person name="Frisvad J.C."/>
            <person name="Nielsen K.F."/>
            <person name="Lyhne E.K."/>
            <person name="Kogle M.E."/>
            <person name="Kuo A."/>
            <person name="Riley R."/>
            <person name="Clum A."/>
            <person name="Nolan M."/>
            <person name="Lipzen A."/>
            <person name="Salamov A."/>
            <person name="Henrissat B."/>
            <person name="Wiebenga A."/>
            <person name="De vries R.P."/>
            <person name="Grigoriev I.V."/>
            <person name="Mortensen U.H."/>
            <person name="Andersen M.R."/>
            <person name="Baker S.E."/>
        </authorList>
    </citation>
    <scope>NUCLEOTIDE SEQUENCE [LARGE SCALE GENOMIC DNA]</scope>
    <source>
        <strain evidence="5 6">CBS 115571</strain>
    </source>
</reference>
<protein>
    <submittedName>
        <fullName evidence="5">Pyrroline-5-carboxylate reductase</fullName>
    </submittedName>
</protein>
<evidence type="ECO:0000256" key="2">
    <source>
        <dbReference type="PIRSR" id="PIRSR000193-1"/>
    </source>
</evidence>
<dbReference type="Gene3D" id="3.40.50.720">
    <property type="entry name" value="NAD(P)-binding Rossmann-like Domain"/>
    <property type="match status" value="1"/>
</dbReference>
<feature type="domain" description="Pyrroline-5-carboxylate reductase catalytic N-terminal" evidence="3">
    <location>
        <begin position="7"/>
        <end position="113"/>
    </location>
</feature>
<dbReference type="InterPro" id="IPR036291">
    <property type="entry name" value="NAD(P)-bd_dom_sf"/>
</dbReference>
<dbReference type="AlphaFoldDB" id="A0A2V5HJV5"/>
<dbReference type="EMBL" id="KZ825103">
    <property type="protein sequence ID" value="PYI23991.1"/>
    <property type="molecule type" value="Genomic_DNA"/>
</dbReference>
<dbReference type="PANTHER" id="PTHR11645:SF21">
    <property type="entry name" value="HYPOTHETICAL PYRROLINE-5-CARBOXYLATE REDUCTASE (EUROFUNG)"/>
    <property type="match status" value="1"/>
</dbReference>
<dbReference type="Proteomes" id="UP000249829">
    <property type="component" value="Unassembled WGS sequence"/>
</dbReference>
<feature type="binding site" evidence="2">
    <location>
        <begin position="10"/>
        <end position="15"/>
    </location>
    <ligand>
        <name>NADP(+)</name>
        <dbReference type="ChEBI" id="CHEBI:58349"/>
    </ligand>
</feature>
<comment type="similarity">
    <text evidence="1">Belongs to the pyrroline-5-carboxylate reductase family.</text>
</comment>
<dbReference type="HAMAP" id="MF_01925">
    <property type="entry name" value="P5C_reductase"/>
    <property type="match status" value="1"/>
</dbReference>
<dbReference type="Gene3D" id="1.10.3730.10">
    <property type="entry name" value="ProC C-terminal domain-like"/>
    <property type="match status" value="1"/>
</dbReference>
<sequence>MDPQSTLAIIGCGNMGSAILSGILDATRADPTTSPFGRIIACTKTEQSAHRLREQYAQDRSRVEVRADANLATVREADYVMLGCKPYLVEAVIAADGMADALAEKFIISVIAGKTPAVLAGYITEYASAEVQASARPSVARAIPNVAASVRESMTVVELPAECAAANRGVVEWMFAQLGQVKVVAPELFDLGSMLVAMLAPVSVAVDGILDGCVAEGMRRAEASEMTAQCLLGLAQLLKSGVHPAVLRESISSPRGCTIQSLLTVEKAGVRSAFAEAIINGTRHLHELQKKQ</sequence>
<proteinExistence type="inferred from homology"/>
<dbReference type="Pfam" id="PF14748">
    <property type="entry name" value="P5CR_dimer"/>
    <property type="match status" value="1"/>
</dbReference>
<keyword evidence="6" id="KW-1185">Reference proteome</keyword>
<dbReference type="InterPro" id="IPR008927">
    <property type="entry name" value="6-PGluconate_DH-like_C_sf"/>
</dbReference>
<organism evidence="5 6">
    <name type="scientific">Aspergillus violaceofuscus (strain CBS 115571)</name>
    <dbReference type="NCBI Taxonomy" id="1450538"/>
    <lineage>
        <taxon>Eukaryota</taxon>
        <taxon>Fungi</taxon>
        <taxon>Dikarya</taxon>
        <taxon>Ascomycota</taxon>
        <taxon>Pezizomycotina</taxon>
        <taxon>Eurotiomycetes</taxon>
        <taxon>Eurotiomycetidae</taxon>
        <taxon>Eurotiales</taxon>
        <taxon>Aspergillaceae</taxon>
        <taxon>Aspergillus</taxon>
    </lineage>
</organism>
<dbReference type="InterPro" id="IPR000304">
    <property type="entry name" value="Pyrroline-COOH_reductase"/>
</dbReference>
<dbReference type="InterPro" id="IPR029036">
    <property type="entry name" value="P5CR_dimer"/>
</dbReference>
<dbReference type="STRING" id="1450538.A0A2V5HJV5"/>
<feature type="binding site" evidence="2">
    <location>
        <position position="70"/>
    </location>
    <ligand>
        <name>NADPH</name>
        <dbReference type="ChEBI" id="CHEBI:57783"/>
    </ligand>
</feature>
<dbReference type="GO" id="GO:0004735">
    <property type="term" value="F:pyrroline-5-carboxylate reductase activity"/>
    <property type="evidence" value="ECO:0007669"/>
    <property type="project" value="InterPro"/>
</dbReference>
<evidence type="ECO:0000259" key="3">
    <source>
        <dbReference type="Pfam" id="PF03807"/>
    </source>
</evidence>
<feature type="binding site" evidence="2">
    <location>
        <position position="43"/>
    </location>
    <ligand>
        <name>NADP(+)</name>
        <dbReference type="ChEBI" id="CHEBI:58349"/>
    </ligand>
</feature>